<evidence type="ECO:0000256" key="1">
    <source>
        <dbReference type="ARBA" id="ARBA00004651"/>
    </source>
</evidence>
<proteinExistence type="predicted"/>
<feature type="region of interest" description="Disordered" evidence="8">
    <location>
        <begin position="111"/>
        <end position="145"/>
    </location>
</feature>
<keyword evidence="13" id="KW-1185">Reference proteome</keyword>
<keyword evidence="5 9" id="KW-0812">Transmembrane</keyword>
<feature type="transmembrane region" description="Helical" evidence="9">
    <location>
        <begin position="513"/>
        <end position="530"/>
    </location>
</feature>
<dbReference type="AlphaFoldDB" id="A0A2P4NQY4"/>
<dbReference type="GO" id="GO:0016763">
    <property type="term" value="F:pentosyltransferase activity"/>
    <property type="evidence" value="ECO:0007669"/>
    <property type="project" value="TreeGrafter"/>
</dbReference>
<comment type="subcellular location">
    <subcellularLocation>
        <location evidence="1">Cell membrane</location>
        <topology evidence="1">Multi-pass membrane protein</topology>
    </subcellularLocation>
</comment>
<evidence type="ECO:0000256" key="7">
    <source>
        <dbReference type="ARBA" id="ARBA00023136"/>
    </source>
</evidence>
<feature type="domain" description="Protein-glutamine gamma-glutamyltransferase-like C-terminal" evidence="11">
    <location>
        <begin position="11"/>
        <end position="60"/>
    </location>
</feature>
<dbReference type="GO" id="GO:0008610">
    <property type="term" value="P:lipid biosynthetic process"/>
    <property type="evidence" value="ECO:0007669"/>
    <property type="project" value="UniProtKB-ARBA"/>
</dbReference>
<keyword evidence="6 9" id="KW-1133">Transmembrane helix</keyword>
<feature type="transmembrane region" description="Helical" evidence="9">
    <location>
        <begin position="462"/>
        <end position="479"/>
    </location>
</feature>
<evidence type="ECO:0000256" key="4">
    <source>
        <dbReference type="ARBA" id="ARBA00022679"/>
    </source>
</evidence>
<dbReference type="Pfam" id="PF13559">
    <property type="entry name" value="DUF4129"/>
    <property type="match status" value="1"/>
</dbReference>
<feature type="transmembrane region" description="Helical" evidence="9">
    <location>
        <begin position="578"/>
        <end position="598"/>
    </location>
</feature>
<feature type="transmembrane region" description="Helical" evidence="9">
    <location>
        <begin position="491"/>
        <end position="507"/>
    </location>
</feature>
<evidence type="ECO:0000256" key="2">
    <source>
        <dbReference type="ARBA" id="ARBA00022475"/>
    </source>
</evidence>
<evidence type="ECO:0000313" key="13">
    <source>
        <dbReference type="Proteomes" id="UP000053621"/>
    </source>
</evidence>
<feature type="transmembrane region" description="Helical" evidence="9">
    <location>
        <begin position="264"/>
        <end position="290"/>
    </location>
</feature>
<dbReference type="GO" id="GO:0005886">
    <property type="term" value="C:plasma membrane"/>
    <property type="evidence" value="ECO:0007669"/>
    <property type="project" value="UniProtKB-SubCell"/>
</dbReference>
<feature type="transmembrane region" description="Helical" evidence="9">
    <location>
        <begin position="393"/>
        <end position="413"/>
    </location>
</feature>
<feature type="transmembrane region" description="Helical" evidence="9">
    <location>
        <begin position="350"/>
        <end position="381"/>
    </location>
</feature>
<keyword evidence="7 9" id="KW-0472">Membrane</keyword>
<reference evidence="12" key="1">
    <citation type="submission" date="2017-08" db="EMBL/GenBank/DDBJ databases">
        <title>Haloferax marisrubri sp. nov., isolated from the Discovery deep brine-seawater interface in the Red Sea.</title>
        <authorList>
            <person name="Zhang G."/>
            <person name="Stingl U."/>
        </authorList>
    </citation>
    <scope>NUCLEOTIDE SEQUENCE [LARGE SCALE GENOMIC DNA]</scope>
    <source>
        <strain evidence="12">SB3</strain>
    </source>
</reference>
<gene>
    <name evidence="12" type="ORF">AUR65_008970</name>
</gene>
<evidence type="ECO:0000259" key="11">
    <source>
        <dbReference type="Pfam" id="PF13559"/>
    </source>
</evidence>
<dbReference type="InterPro" id="IPR050297">
    <property type="entry name" value="LipidA_mod_glycosyltrf_83"/>
</dbReference>
<keyword evidence="2" id="KW-1003">Cell membrane</keyword>
<dbReference type="InterPro" id="IPR025403">
    <property type="entry name" value="TgpA-like_C"/>
</dbReference>
<dbReference type="PANTHER" id="PTHR33908:SF3">
    <property type="entry name" value="UNDECAPRENYL PHOSPHATE-ALPHA-4-AMINO-4-DEOXY-L-ARABINOSE ARABINOSYL TRANSFERASE"/>
    <property type="match status" value="1"/>
</dbReference>
<feature type="transmembrane region" description="Helical" evidence="9">
    <location>
        <begin position="296"/>
        <end position="315"/>
    </location>
</feature>
<dbReference type="GO" id="GO:0010041">
    <property type="term" value="P:response to iron(III) ion"/>
    <property type="evidence" value="ECO:0007669"/>
    <property type="project" value="TreeGrafter"/>
</dbReference>
<sequence>MRDSMTNVSIRRVEEITGVPKETSETSREYLKRVGDLAEIPHEEISQIITIFEQAQFSPDGSLGQEKIAQVDDFYANIENLIQSNIPETGVANKTDGSDFEKTSTDVHTQVGTAKNGRGSDKNVTTETSSVAKNQLRHQDTPSNATYNRYSHLRSALSDEFKPIVQQLNAVVDEVINWFFRTSYDVVFAVSIFFIGSFFYLRNLDKRALRNWDEGIYANAAQHMAQNGNWLVPHIEGGLGPTAIHPFLEKTPLSIWFQAISMEIFGIGVFAARLPSALLTILTAVVVYFVGREMKSRIVGLTGAAIFLSTPYVYVGNNAGRAAATDIPLVFFGTCFVVLTWLVSRRDNQRLIPVVCLAAALAVLSKGFGAAPFVFVVLPLVATSPRDFTSKKMLKSVVGFLCIIIPWPAYMWLQFGDEFIYEIFISQVLQRATGSSFSAQSGTIFDFMRFPYLNYFPTFFDPWGYFLLPATVGLPLVTIVQKRYSELKDQIFLLWWTGVVIGFYSLTGNHGWYILPAYVPAALFVGWLFNYIIEGDLIALGTTLIGLLLASVLSFRSTLPTSAQGTDILPVHGFSEGVLFYMAMAAVVILLAGYRRFGEVAKNRLSRDDFHVVSHVVPVLCVVCVLLVLMGPTPGWGGSDQSVGESIDQNVPNGELVSLSDQLIGEGVKFSLAFYATNPIDHASVSEMNKDSDIRYAVIHKPEEQGLEREYEVLDRVNSGETYLIIRLTS</sequence>
<evidence type="ECO:0000313" key="12">
    <source>
        <dbReference type="EMBL" id="POG55530.1"/>
    </source>
</evidence>
<accession>A0A2P4NQY4</accession>
<keyword evidence="4" id="KW-0808">Transferase</keyword>
<evidence type="ECO:0000259" key="10">
    <source>
        <dbReference type="Pfam" id="PF13231"/>
    </source>
</evidence>
<dbReference type="InterPro" id="IPR038731">
    <property type="entry name" value="RgtA/B/C-like"/>
</dbReference>
<evidence type="ECO:0000256" key="9">
    <source>
        <dbReference type="SAM" id="Phobius"/>
    </source>
</evidence>
<evidence type="ECO:0000256" key="8">
    <source>
        <dbReference type="SAM" id="MobiDB-lite"/>
    </source>
</evidence>
<evidence type="ECO:0000256" key="6">
    <source>
        <dbReference type="ARBA" id="ARBA00022989"/>
    </source>
</evidence>
<dbReference type="Pfam" id="PF13231">
    <property type="entry name" value="PMT_2"/>
    <property type="match status" value="1"/>
</dbReference>
<feature type="transmembrane region" description="Helical" evidence="9">
    <location>
        <begin position="610"/>
        <end position="630"/>
    </location>
</feature>
<feature type="transmembrane region" description="Helical" evidence="9">
    <location>
        <begin position="327"/>
        <end position="344"/>
    </location>
</feature>
<feature type="domain" description="Glycosyltransferase RgtA/B/C/D-like" evidence="10">
    <location>
        <begin position="250"/>
        <end position="412"/>
    </location>
</feature>
<feature type="compositionally biased region" description="Polar residues" evidence="8">
    <location>
        <begin position="122"/>
        <end position="133"/>
    </location>
</feature>
<name>A0A2P4NQY4_9EURY</name>
<feature type="transmembrane region" description="Helical" evidence="9">
    <location>
        <begin position="537"/>
        <end position="558"/>
    </location>
</feature>
<dbReference type="Proteomes" id="UP000053621">
    <property type="component" value="Unassembled WGS sequence"/>
</dbReference>
<organism evidence="12 13">
    <name type="scientific">Haloferax marisrubri</name>
    <dbReference type="NCBI Taxonomy" id="1544719"/>
    <lineage>
        <taxon>Archaea</taxon>
        <taxon>Methanobacteriati</taxon>
        <taxon>Methanobacteriota</taxon>
        <taxon>Stenosarchaea group</taxon>
        <taxon>Halobacteria</taxon>
        <taxon>Halobacteriales</taxon>
        <taxon>Haloferacaceae</taxon>
        <taxon>Haloferax</taxon>
    </lineage>
</organism>
<evidence type="ECO:0000256" key="5">
    <source>
        <dbReference type="ARBA" id="ARBA00022692"/>
    </source>
</evidence>
<dbReference type="EMBL" id="LOPW02000010">
    <property type="protein sequence ID" value="POG55530.1"/>
    <property type="molecule type" value="Genomic_DNA"/>
</dbReference>
<protein>
    <submittedName>
        <fullName evidence="12">Uncharacterized protein</fullName>
    </submittedName>
</protein>
<comment type="caution">
    <text evidence="12">The sequence shown here is derived from an EMBL/GenBank/DDBJ whole genome shotgun (WGS) entry which is preliminary data.</text>
</comment>
<keyword evidence="3" id="KW-0328">Glycosyltransferase</keyword>
<dbReference type="PANTHER" id="PTHR33908">
    <property type="entry name" value="MANNOSYLTRANSFERASE YKCB-RELATED"/>
    <property type="match status" value="1"/>
</dbReference>
<evidence type="ECO:0000256" key="3">
    <source>
        <dbReference type="ARBA" id="ARBA00022676"/>
    </source>
</evidence>
<feature type="transmembrane region" description="Helical" evidence="9">
    <location>
        <begin position="178"/>
        <end position="201"/>
    </location>
</feature>